<proteinExistence type="predicted"/>
<feature type="region of interest" description="Disordered" evidence="1">
    <location>
        <begin position="132"/>
        <end position="203"/>
    </location>
</feature>
<gene>
    <name evidence="2" type="ORF">BJY22_007905</name>
</gene>
<evidence type="ECO:0000256" key="1">
    <source>
        <dbReference type="SAM" id="MobiDB-lite"/>
    </source>
</evidence>
<evidence type="ECO:0000313" key="2">
    <source>
        <dbReference type="EMBL" id="NIK62188.1"/>
    </source>
</evidence>
<reference evidence="2 3" key="1">
    <citation type="submission" date="2020-03" db="EMBL/GenBank/DDBJ databases">
        <title>Sequencing the genomes of 1000 actinobacteria strains.</title>
        <authorList>
            <person name="Klenk H.-P."/>
        </authorList>
    </citation>
    <scope>NUCLEOTIDE SEQUENCE [LARGE SCALE GENOMIC DNA]</scope>
    <source>
        <strain evidence="2 3">DSM 45490</strain>
    </source>
</reference>
<feature type="compositionally biased region" description="Low complexity" evidence="1">
    <location>
        <begin position="171"/>
        <end position="182"/>
    </location>
</feature>
<name>A0A7X5VJ64_9ACTN</name>
<dbReference type="RefSeq" id="WP_202891470.1">
    <property type="nucleotide sequence ID" value="NZ_JAASRO010000001.1"/>
</dbReference>
<sequence>MDYAEFDAERRRIVRAWGESITDPEALAAAVDGLRDQAGTIQDHAAQARALRSVENLDDLVTEARTPESEYVRRASDVLLESTPPEGTRAEQRARAEAGMAEIARIAAEAPTAGERDAVLEMNEPLAMIVAAHEDSGRTGDAAPSPHRTDDAAPNRGRSAGERAARFAMDPAVAPAGGIAAPESAPASRPGASAESKAPGRNR</sequence>
<feature type="compositionally biased region" description="Basic and acidic residues" evidence="1">
    <location>
        <begin position="147"/>
        <end position="165"/>
    </location>
</feature>
<dbReference type="Proteomes" id="UP000555407">
    <property type="component" value="Unassembled WGS sequence"/>
</dbReference>
<keyword evidence="3" id="KW-1185">Reference proteome</keyword>
<organism evidence="2 3">
    <name type="scientific">Kribbella shirazensis</name>
    <dbReference type="NCBI Taxonomy" id="1105143"/>
    <lineage>
        <taxon>Bacteria</taxon>
        <taxon>Bacillati</taxon>
        <taxon>Actinomycetota</taxon>
        <taxon>Actinomycetes</taxon>
        <taxon>Propionibacteriales</taxon>
        <taxon>Kribbellaceae</taxon>
        <taxon>Kribbella</taxon>
    </lineage>
</organism>
<dbReference type="EMBL" id="JAASRO010000001">
    <property type="protein sequence ID" value="NIK62188.1"/>
    <property type="molecule type" value="Genomic_DNA"/>
</dbReference>
<accession>A0A7X5VJ64</accession>
<evidence type="ECO:0000313" key="3">
    <source>
        <dbReference type="Proteomes" id="UP000555407"/>
    </source>
</evidence>
<dbReference type="AlphaFoldDB" id="A0A7X5VJ64"/>
<protein>
    <submittedName>
        <fullName evidence="2">Uncharacterized protein</fullName>
    </submittedName>
</protein>
<comment type="caution">
    <text evidence="2">The sequence shown here is derived from an EMBL/GenBank/DDBJ whole genome shotgun (WGS) entry which is preliminary data.</text>
</comment>